<dbReference type="Pfam" id="PF06769">
    <property type="entry name" value="YoeB_toxin"/>
    <property type="match status" value="1"/>
</dbReference>
<keyword evidence="3" id="KW-0540">Nuclease</keyword>
<comment type="similarity">
    <text evidence="1">Belongs to the YoeB family.</text>
</comment>
<evidence type="ECO:0000256" key="1">
    <source>
        <dbReference type="ARBA" id="ARBA00008172"/>
    </source>
</evidence>
<dbReference type="GO" id="GO:0004519">
    <property type="term" value="F:endonuclease activity"/>
    <property type="evidence" value="ECO:0007669"/>
    <property type="project" value="UniProtKB-KW"/>
</dbReference>
<evidence type="ECO:0000313" key="8">
    <source>
        <dbReference type="Proteomes" id="UP001139000"/>
    </source>
</evidence>
<evidence type="ECO:0000256" key="6">
    <source>
        <dbReference type="ARBA" id="ARBA00030388"/>
    </source>
</evidence>
<dbReference type="EMBL" id="JAJTTC010000009">
    <property type="protein sequence ID" value="MCF0065003.1"/>
    <property type="molecule type" value="Genomic_DNA"/>
</dbReference>
<evidence type="ECO:0000313" key="7">
    <source>
        <dbReference type="EMBL" id="MCF0065003.1"/>
    </source>
</evidence>
<evidence type="ECO:0000256" key="4">
    <source>
        <dbReference type="ARBA" id="ARBA00022759"/>
    </source>
</evidence>
<keyword evidence="8" id="KW-1185">Reference proteome</keyword>
<organism evidence="7 8">
    <name type="scientific">Dyadobacter chenwenxiniae</name>
    <dbReference type="NCBI Taxonomy" id="2906456"/>
    <lineage>
        <taxon>Bacteria</taxon>
        <taxon>Pseudomonadati</taxon>
        <taxon>Bacteroidota</taxon>
        <taxon>Cytophagia</taxon>
        <taxon>Cytophagales</taxon>
        <taxon>Spirosomataceae</taxon>
        <taxon>Dyadobacter</taxon>
    </lineage>
</organism>
<dbReference type="NCBIfam" id="TIGR02116">
    <property type="entry name" value="toxin_Txe_YoeB"/>
    <property type="match status" value="1"/>
</dbReference>
<accession>A0A9X1PQ50</accession>
<keyword evidence="5" id="KW-0378">Hydrolase</keyword>
<dbReference type="PANTHER" id="PTHR38039">
    <property type="entry name" value="TOXIN YOEB"/>
    <property type="match status" value="1"/>
</dbReference>
<dbReference type="Proteomes" id="UP001139000">
    <property type="component" value="Unassembled WGS sequence"/>
</dbReference>
<dbReference type="InterPro" id="IPR009614">
    <property type="entry name" value="YoeB_toxin"/>
</dbReference>
<sequence length="87" mass="10162">MEITYSPRANAELLHWKKTNNTIILKKIRALIESISETPFEGIGKPEALKYDLSGHWSRRITKEHRLVYQVFDDIILVLSLKGHYEP</sequence>
<evidence type="ECO:0000256" key="3">
    <source>
        <dbReference type="ARBA" id="ARBA00022722"/>
    </source>
</evidence>
<keyword evidence="4" id="KW-0255">Endonuclease</keyword>
<dbReference type="GO" id="GO:0045892">
    <property type="term" value="P:negative regulation of DNA-templated transcription"/>
    <property type="evidence" value="ECO:0007669"/>
    <property type="project" value="TreeGrafter"/>
</dbReference>
<evidence type="ECO:0000256" key="5">
    <source>
        <dbReference type="ARBA" id="ARBA00022801"/>
    </source>
</evidence>
<dbReference type="GO" id="GO:0006401">
    <property type="term" value="P:RNA catabolic process"/>
    <property type="evidence" value="ECO:0007669"/>
    <property type="project" value="InterPro"/>
</dbReference>
<comment type="caution">
    <text evidence="7">The sequence shown here is derived from an EMBL/GenBank/DDBJ whole genome shotgun (WGS) entry which is preliminary data.</text>
</comment>
<proteinExistence type="inferred from homology"/>
<reference evidence="7" key="1">
    <citation type="submission" date="2021-12" db="EMBL/GenBank/DDBJ databases">
        <title>Novel species in genus Dyadobacter.</title>
        <authorList>
            <person name="Ma C."/>
        </authorList>
    </citation>
    <scope>NUCLEOTIDE SEQUENCE</scope>
    <source>
        <strain evidence="7">LJ419</strain>
    </source>
</reference>
<dbReference type="Gene3D" id="3.30.2310.20">
    <property type="entry name" value="RelE-like"/>
    <property type="match status" value="1"/>
</dbReference>
<keyword evidence="2" id="KW-1277">Toxin-antitoxin system</keyword>
<name>A0A9X1PQ50_9BACT</name>
<dbReference type="InterPro" id="IPR035093">
    <property type="entry name" value="RelE/ParE_toxin_dom_sf"/>
</dbReference>
<dbReference type="SUPFAM" id="SSF143011">
    <property type="entry name" value="RelE-like"/>
    <property type="match status" value="1"/>
</dbReference>
<dbReference type="PANTHER" id="PTHR38039:SF1">
    <property type="entry name" value="TOXIN YOEB"/>
    <property type="match status" value="1"/>
</dbReference>
<dbReference type="RefSeq" id="WP_234657984.1">
    <property type="nucleotide sequence ID" value="NZ_CP094997.1"/>
</dbReference>
<evidence type="ECO:0000256" key="2">
    <source>
        <dbReference type="ARBA" id="ARBA00022649"/>
    </source>
</evidence>
<gene>
    <name evidence="7" type="ORF">LXM26_26050</name>
</gene>
<dbReference type="AlphaFoldDB" id="A0A9X1PQ50"/>
<dbReference type="GO" id="GO:0016787">
    <property type="term" value="F:hydrolase activity"/>
    <property type="evidence" value="ECO:0007669"/>
    <property type="project" value="UniProtKB-KW"/>
</dbReference>
<protein>
    <recommendedName>
        <fullName evidence="6">Putative mRNA interferase YoeB</fullName>
    </recommendedName>
</protein>